<sequence>MRASDVNEHHDVNSQKGSMLFSKLPPELRLLIYRYSLCGYSEAVDSLYHNTFDFRDPKQFFKLPLLILPQRFHAIQSLQFDYCMGDGFDGQWDWPFNLWDLVASMKGLEQLRVRYLVGKDHQSYWFRFQDHYLQPLIEAEIAADVEIILPFAACERARIGKSNFRITIPEMDGYRMVEAERDV</sequence>
<evidence type="ECO:0000313" key="3">
    <source>
        <dbReference type="Proteomes" id="UP000799750"/>
    </source>
</evidence>
<evidence type="ECO:0000259" key="1">
    <source>
        <dbReference type="Pfam" id="PF24864"/>
    </source>
</evidence>
<keyword evidence="3" id="KW-1185">Reference proteome</keyword>
<accession>A0A6A6RCG1</accession>
<dbReference type="InterPro" id="IPR056632">
    <property type="entry name" value="DUF7730"/>
</dbReference>
<reference evidence="2" key="1">
    <citation type="journal article" date="2020" name="Stud. Mycol.">
        <title>101 Dothideomycetes genomes: a test case for predicting lifestyles and emergence of pathogens.</title>
        <authorList>
            <person name="Haridas S."/>
            <person name="Albert R."/>
            <person name="Binder M."/>
            <person name="Bloem J."/>
            <person name="Labutti K."/>
            <person name="Salamov A."/>
            <person name="Andreopoulos B."/>
            <person name="Baker S."/>
            <person name="Barry K."/>
            <person name="Bills G."/>
            <person name="Bluhm B."/>
            <person name="Cannon C."/>
            <person name="Castanera R."/>
            <person name="Culley D."/>
            <person name="Daum C."/>
            <person name="Ezra D."/>
            <person name="Gonzalez J."/>
            <person name="Henrissat B."/>
            <person name="Kuo A."/>
            <person name="Liang C."/>
            <person name="Lipzen A."/>
            <person name="Lutzoni F."/>
            <person name="Magnuson J."/>
            <person name="Mondo S."/>
            <person name="Nolan M."/>
            <person name="Ohm R."/>
            <person name="Pangilinan J."/>
            <person name="Park H.-J."/>
            <person name="Ramirez L."/>
            <person name="Alfaro M."/>
            <person name="Sun H."/>
            <person name="Tritt A."/>
            <person name="Yoshinaga Y."/>
            <person name="Zwiers L.-H."/>
            <person name="Turgeon B."/>
            <person name="Goodwin S."/>
            <person name="Spatafora J."/>
            <person name="Crous P."/>
            <person name="Grigoriev I."/>
        </authorList>
    </citation>
    <scope>NUCLEOTIDE SEQUENCE</scope>
    <source>
        <strain evidence="2">CBS 269.34</strain>
    </source>
</reference>
<dbReference type="PANTHER" id="PTHR38790:SF9">
    <property type="entry name" value="F-BOX DOMAIN-CONTAINING PROTEIN"/>
    <property type="match status" value="1"/>
</dbReference>
<dbReference type="Pfam" id="PF24864">
    <property type="entry name" value="DUF7730"/>
    <property type="match status" value="1"/>
</dbReference>
<protein>
    <recommendedName>
        <fullName evidence="1">DUF7730 domain-containing protein</fullName>
    </recommendedName>
</protein>
<feature type="domain" description="DUF7730" evidence="1">
    <location>
        <begin position="40"/>
        <end position="167"/>
    </location>
</feature>
<dbReference type="EMBL" id="MU004181">
    <property type="protein sequence ID" value="KAF2502072.1"/>
    <property type="molecule type" value="Genomic_DNA"/>
</dbReference>
<proteinExistence type="predicted"/>
<dbReference type="Proteomes" id="UP000799750">
    <property type="component" value="Unassembled WGS sequence"/>
</dbReference>
<name>A0A6A6RCG1_9PEZI</name>
<evidence type="ECO:0000313" key="2">
    <source>
        <dbReference type="EMBL" id="KAF2502072.1"/>
    </source>
</evidence>
<organism evidence="2 3">
    <name type="scientific">Lophium mytilinum</name>
    <dbReference type="NCBI Taxonomy" id="390894"/>
    <lineage>
        <taxon>Eukaryota</taxon>
        <taxon>Fungi</taxon>
        <taxon>Dikarya</taxon>
        <taxon>Ascomycota</taxon>
        <taxon>Pezizomycotina</taxon>
        <taxon>Dothideomycetes</taxon>
        <taxon>Pleosporomycetidae</taxon>
        <taxon>Mytilinidiales</taxon>
        <taxon>Mytilinidiaceae</taxon>
        <taxon>Lophium</taxon>
    </lineage>
</organism>
<dbReference type="PANTHER" id="PTHR38790">
    <property type="entry name" value="2EXR DOMAIN-CONTAINING PROTEIN-RELATED"/>
    <property type="match status" value="1"/>
</dbReference>
<gene>
    <name evidence="2" type="ORF">BU16DRAFT_554137</name>
</gene>
<dbReference type="OrthoDB" id="4757095at2759"/>
<dbReference type="AlphaFoldDB" id="A0A6A6RCG1"/>